<organism evidence="2 3">
    <name type="scientific">Gordonia aichiensis NBRC 108223</name>
    <dbReference type="NCBI Taxonomy" id="1220583"/>
    <lineage>
        <taxon>Bacteria</taxon>
        <taxon>Bacillati</taxon>
        <taxon>Actinomycetota</taxon>
        <taxon>Actinomycetes</taxon>
        <taxon>Mycobacteriales</taxon>
        <taxon>Gordoniaceae</taxon>
        <taxon>Gordonia</taxon>
    </lineage>
</organism>
<dbReference type="Pfam" id="PF19694">
    <property type="entry name" value="DUF6194"/>
    <property type="match status" value="1"/>
</dbReference>
<dbReference type="InterPro" id="IPR045676">
    <property type="entry name" value="DUF6194"/>
</dbReference>
<proteinExistence type="predicted"/>
<gene>
    <name evidence="2" type="ORF">GOACH_26_00480</name>
</gene>
<evidence type="ECO:0000313" key="3">
    <source>
        <dbReference type="Proteomes" id="UP000010988"/>
    </source>
</evidence>
<keyword evidence="3" id="KW-1185">Reference proteome</keyword>
<dbReference type="EMBL" id="BANR01000026">
    <property type="protein sequence ID" value="GAC50581.1"/>
    <property type="molecule type" value="Genomic_DNA"/>
</dbReference>
<protein>
    <recommendedName>
        <fullName evidence="1">DUF6194 domain-containing protein</fullName>
    </recommendedName>
</protein>
<dbReference type="AlphaFoldDB" id="L7KQ08"/>
<dbReference type="STRING" id="1220583.GOACH_26_00480"/>
<sequence length="154" mass="17188">MDDLLRVVSSFDGVLDVAPVEGGDSPPLAWGDHFFYYAPNGQIPPRQQPYATIVTKNYPDDSRSELDAPDRWRVNIRVGADRFLALIGDTTRLSERVWDYAATDVLLPHPVYRRQGWVSIVNPGPRTVEVAASLLREAHEAARLRFLRGASDGS</sequence>
<feature type="domain" description="DUF6194" evidence="1">
    <location>
        <begin position="1"/>
        <end position="148"/>
    </location>
</feature>
<evidence type="ECO:0000259" key="1">
    <source>
        <dbReference type="Pfam" id="PF19694"/>
    </source>
</evidence>
<evidence type="ECO:0000313" key="2">
    <source>
        <dbReference type="EMBL" id="GAC50581.1"/>
    </source>
</evidence>
<dbReference type="Proteomes" id="UP000010988">
    <property type="component" value="Unassembled WGS sequence"/>
</dbReference>
<comment type="caution">
    <text evidence="2">The sequence shown here is derived from an EMBL/GenBank/DDBJ whole genome shotgun (WGS) entry which is preliminary data.</text>
</comment>
<reference evidence="2 3" key="1">
    <citation type="submission" date="2012-12" db="EMBL/GenBank/DDBJ databases">
        <title>Whole genome shotgun sequence of Gordonia aichiensis NBRC 108223.</title>
        <authorList>
            <person name="Isaki-Nakamura S."/>
            <person name="Hosoyama A."/>
            <person name="Tsuchikane K."/>
            <person name="Ando Y."/>
            <person name="Baba S."/>
            <person name="Ohji S."/>
            <person name="Hamada M."/>
            <person name="Tamura T."/>
            <person name="Yamazoe A."/>
            <person name="Yamazaki S."/>
            <person name="Fujita N."/>
        </authorList>
    </citation>
    <scope>NUCLEOTIDE SEQUENCE [LARGE SCALE GENOMIC DNA]</scope>
    <source>
        <strain evidence="2 3">NBRC 108223</strain>
    </source>
</reference>
<name>L7KQ08_9ACTN</name>
<dbReference type="eggNOG" id="COG2315">
    <property type="taxonomic scope" value="Bacteria"/>
</dbReference>
<accession>L7KQ08</accession>